<comment type="similarity">
    <text evidence="10">Belongs to the transferrin family.</text>
</comment>
<dbReference type="AlphaFoldDB" id="A0AA35P8D6"/>
<dbReference type="InterPro" id="IPR016357">
    <property type="entry name" value="Transferrin"/>
</dbReference>
<evidence type="ECO:0000256" key="7">
    <source>
        <dbReference type="ARBA" id="ARBA00023004"/>
    </source>
</evidence>
<comment type="subcellular location">
    <subcellularLocation>
        <location evidence="1">Secreted</location>
    </subcellularLocation>
</comment>
<dbReference type="PANTHER" id="PTHR11485:SF31">
    <property type="entry name" value="SEROTRANSFERRIN"/>
    <property type="match status" value="1"/>
</dbReference>
<feature type="binding site" evidence="11">
    <location>
        <position position="147"/>
    </location>
    <ligand>
        <name>hydrogencarbonate</name>
        <dbReference type="ChEBI" id="CHEBI:17544"/>
        <label>1</label>
    </ligand>
</feature>
<feature type="disulfide bond" evidence="13">
    <location>
        <begin position="523"/>
        <end position="541"/>
    </location>
</feature>
<evidence type="ECO:0000256" key="12">
    <source>
        <dbReference type="PIRSR" id="PIRSR002549-3"/>
    </source>
</evidence>
<dbReference type="PROSITE" id="PS00207">
    <property type="entry name" value="TRANSFERRIN_LIKE_3"/>
    <property type="match status" value="1"/>
</dbReference>
<evidence type="ECO:0000256" key="8">
    <source>
        <dbReference type="ARBA" id="ARBA00023065"/>
    </source>
</evidence>
<accession>A0AA35P8D6</accession>
<feature type="binding site" evidence="11">
    <location>
        <position position="485"/>
    </location>
    <ligand>
        <name>hydrogencarbonate</name>
        <dbReference type="ChEBI" id="CHEBI:17544"/>
        <label>1</label>
    </ligand>
</feature>
<dbReference type="GO" id="GO:0005615">
    <property type="term" value="C:extracellular space"/>
    <property type="evidence" value="ECO:0007669"/>
    <property type="project" value="InterPro"/>
</dbReference>
<evidence type="ECO:0000256" key="4">
    <source>
        <dbReference type="ARBA" id="ARBA00022525"/>
    </source>
</evidence>
<dbReference type="GO" id="GO:0019731">
    <property type="term" value="P:antibacterial humoral response"/>
    <property type="evidence" value="ECO:0007669"/>
    <property type="project" value="TreeGrafter"/>
</dbReference>
<evidence type="ECO:0000313" key="16">
    <source>
        <dbReference type="EMBL" id="CAI5775432.1"/>
    </source>
</evidence>
<dbReference type="Proteomes" id="UP001178461">
    <property type="component" value="Chromosome 5"/>
</dbReference>
<feature type="binding site" evidence="11">
    <location>
        <position position="144"/>
    </location>
    <ligand>
        <name>hydrogencarbonate</name>
        <dbReference type="ChEBI" id="CHEBI:17544"/>
        <label>1</label>
    </ligand>
</feature>
<feature type="disulfide bond" evidence="13">
    <location>
        <begin position="194"/>
        <end position="205"/>
    </location>
</feature>
<evidence type="ECO:0000256" key="9">
    <source>
        <dbReference type="ARBA" id="ARBA00023157"/>
    </source>
</evidence>
<keyword evidence="3 10" id="KW-0410">Iron transport</keyword>
<feature type="disulfide bond" evidence="13">
    <location>
        <begin position="477"/>
        <end position="558"/>
    </location>
</feature>
<evidence type="ECO:0000256" key="6">
    <source>
        <dbReference type="ARBA" id="ARBA00022737"/>
    </source>
</evidence>
<keyword evidence="5 10" id="KW-0479">Metal-binding</keyword>
<feature type="domain" description="Transferrin-like" evidence="15">
    <location>
        <begin position="23"/>
        <end position="354"/>
    </location>
</feature>
<proteinExistence type="inferred from homology"/>
<feature type="binding site" evidence="12">
    <location>
        <position position="552"/>
    </location>
    <ligand>
        <name>Fe(3+)</name>
        <dbReference type="ChEBI" id="CHEBI:29034"/>
        <label>2</label>
    </ligand>
</feature>
<feature type="binding site" evidence="11">
    <location>
        <position position="140"/>
    </location>
    <ligand>
        <name>hydrogencarbonate</name>
        <dbReference type="ChEBI" id="CHEBI:17544"/>
        <label>1</label>
    </ligand>
</feature>
<feature type="disulfide bond" evidence="13">
    <location>
        <begin position="425"/>
        <end position="707"/>
    </location>
</feature>
<dbReference type="GO" id="GO:0046872">
    <property type="term" value="F:metal ion binding"/>
    <property type="evidence" value="ECO:0007669"/>
    <property type="project" value="UniProtKB-KW"/>
</dbReference>
<feature type="binding site" evidence="12">
    <location>
        <position position="453"/>
    </location>
    <ligand>
        <name>Fe(3+)</name>
        <dbReference type="ChEBI" id="CHEBI:29034"/>
        <label>1</label>
    </ligand>
</feature>
<feature type="signal peptide" evidence="14">
    <location>
        <begin position="1"/>
        <end position="19"/>
    </location>
</feature>
<dbReference type="Gene3D" id="3.40.190.10">
    <property type="entry name" value="Periplasmic binding protein-like II"/>
    <property type="match status" value="4"/>
</dbReference>
<evidence type="ECO:0000256" key="3">
    <source>
        <dbReference type="ARBA" id="ARBA00022496"/>
    </source>
</evidence>
<dbReference type="PIRSF" id="PIRSF002549">
    <property type="entry name" value="Transferrin"/>
    <property type="match status" value="1"/>
</dbReference>
<evidence type="ECO:0000256" key="1">
    <source>
        <dbReference type="ARBA" id="ARBA00004613"/>
    </source>
</evidence>
<evidence type="ECO:0000256" key="11">
    <source>
        <dbReference type="PIRSR" id="PIRSR002549-2"/>
    </source>
</evidence>
<evidence type="ECO:0000256" key="5">
    <source>
        <dbReference type="ARBA" id="ARBA00022723"/>
    </source>
</evidence>
<dbReference type="PROSITE" id="PS51257">
    <property type="entry name" value="PROKAR_LIPOPROTEIN"/>
    <property type="match status" value="1"/>
</dbReference>
<dbReference type="PROSITE" id="PS00206">
    <property type="entry name" value="TRANSFERRIN_LIKE_2"/>
    <property type="match status" value="2"/>
</dbReference>
<evidence type="ECO:0000313" key="17">
    <source>
        <dbReference type="Proteomes" id="UP001178461"/>
    </source>
</evidence>
<feature type="disulfide bond" evidence="13">
    <location>
        <begin position="36"/>
        <end position="57"/>
    </location>
</feature>
<evidence type="ECO:0000259" key="15">
    <source>
        <dbReference type="PROSITE" id="PS51408"/>
    </source>
</evidence>
<dbReference type="PROSITE" id="PS51408">
    <property type="entry name" value="TRANSFERRIN_LIKE_4"/>
    <property type="match status" value="2"/>
</dbReference>
<feature type="binding site" evidence="11">
    <location>
        <position position="483"/>
    </location>
    <ligand>
        <name>hydrogencarbonate</name>
        <dbReference type="ChEBI" id="CHEBI:17544"/>
        <label>1</label>
    </ligand>
</feature>
<feature type="disulfide bond" evidence="13">
    <location>
        <begin position="251"/>
        <end position="265"/>
    </location>
</feature>
<feature type="domain" description="Transferrin-like" evidence="15">
    <location>
        <begin position="365"/>
        <end position="697"/>
    </location>
</feature>
<feature type="binding site" evidence="12">
    <location>
        <position position="415"/>
    </location>
    <ligand>
        <name>Fe(3+)</name>
        <dbReference type="ChEBI" id="CHEBI:29034"/>
        <label>1</label>
    </ligand>
</feature>
<keyword evidence="4" id="KW-0964">Secreted</keyword>
<evidence type="ECO:0000256" key="13">
    <source>
        <dbReference type="PIRSR" id="PIRSR002549-4"/>
    </source>
</evidence>
<dbReference type="FunFam" id="3.40.190.10:FF:000095">
    <property type="entry name" value="Lactotransferrin"/>
    <property type="match status" value="2"/>
</dbReference>
<feature type="binding site" evidence="11">
    <location>
        <position position="486"/>
    </location>
    <ligand>
        <name>hydrogencarbonate</name>
        <dbReference type="ChEBI" id="CHEBI:17544"/>
        <label>2</label>
    </ligand>
</feature>
<feature type="binding site" evidence="12">
    <location>
        <position position="214"/>
    </location>
    <ligand>
        <name>Fe(3+)</name>
        <dbReference type="ChEBI" id="CHEBI:29034"/>
        <label>1</label>
    </ligand>
</feature>
<dbReference type="GO" id="GO:0005769">
    <property type="term" value="C:early endosome"/>
    <property type="evidence" value="ECO:0007669"/>
    <property type="project" value="TreeGrafter"/>
</dbReference>
<feature type="disulfide bond" evidence="13">
    <location>
        <begin position="368"/>
        <end position="400"/>
    </location>
</feature>
<feature type="disulfide bond" evidence="13">
    <location>
        <begin position="183"/>
        <end position="197"/>
    </location>
</feature>
<feature type="disulfide bond" evidence="13">
    <location>
        <begin position="378"/>
        <end position="391"/>
    </location>
</feature>
<evidence type="ECO:0000256" key="10">
    <source>
        <dbReference type="PIRNR" id="PIRNR002549"/>
    </source>
</evidence>
<sequence>MKLALQAALFTGLLASCFATSGVRWCTTSTAEQNKCQRLQECLSTSQQPASFPQFSCVKKSSPHDCISAIAASEADAVSLDGGLIYDAGLAPYNLKPVVSEVYGTSTGGESVTSYYAVAVVKKNTVQSLAELRGKKSCHTGLGRSAGWVMPVGRLLNLGLIEWAGAETEPIEKAVAKFFSGSCVPGCKNEPNLCRLCAGKGDEKCSRNDPYAGYSGAFQCLKDGAGDVAFVKDATVLALSAEERNQYELLCDDGSRKPIEKYKECSLARVPAHAVVARSTDSRADEIWTVLSKAMELASQNPQSGCKLFGSPEGPTKDLLFKDSAVSLLRVPELMDSQLYLGSQYCGAIRAIRKDRPSPDTEGRIRWCAVGKAEQTKCDSWSGVSGGSIECAVAETPDDCIIKILKDEADAISLDGGFVYTAGMCGLVPVMAEVYSDPAACAHPETETTVKGYTAVAVVKKTDTELNWKTLRGKKSCHTGVDRTAGYNIPMGLLYQENIGNFNISTFFSEGCAPGSPPSSPLCKLCKGTGTGGALADKHKCKANSNEIYFGYSGAFRCLIEAGDVAFVKHTTVQENTEGENKPAWVQNKMAADFELLRPNGDRCPVNDYVRCGLATVPTHGVVAAPGKAEAVRRVLLDQQVFFGNSGSRKGDFQMFQSETKDSLFKDGTQCLVSTKEKTAAAYLGEQYLTAIGGFKKFAPSELLKVCNFHHHDV</sequence>
<feature type="binding site" evidence="12">
    <location>
        <position position="115"/>
    </location>
    <ligand>
        <name>Fe(3+)</name>
        <dbReference type="ChEBI" id="CHEBI:29034"/>
        <label>1</label>
    </ligand>
</feature>
<feature type="chain" id="PRO_5041256790" evidence="14">
    <location>
        <begin position="20"/>
        <end position="714"/>
    </location>
</feature>
<keyword evidence="17" id="KW-1185">Reference proteome</keyword>
<feature type="binding site" evidence="11">
    <location>
        <position position="146"/>
    </location>
    <ligand>
        <name>hydrogencarbonate</name>
        <dbReference type="ChEBI" id="CHEBI:17544"/>
        <label>1</label>
    </ligand>
</feature>
<feature type="binding site" evidence="12">
    <location>
        <position position="620"/>
    </location>
    <ligand>
        <name>Fe(3+)</name>
        <dbReference type="ChEBI" id="CHEBI:29034"/>
        <label>1</label>
    </ligand>
</feature>
<evidence type="ECO:0000256" key="2">
    <source>
        <dbReference type="ARBA" id="ARBA00022448"/>
    </source>
</evidence>
<dbReference type="PANTHER" id="PTHR11485">
    <property type="entry name" value="TRANSFERRIN"/>
    <property type="match status" value="1"/>
</dbReference>
<dbReference type="GO" id="GO:0006826">
    <property type="term" value="P:iron ion transport"/>
    <property type="evidence" value="ECO:0007669"/>
    <property type="project" value="UniProtKB-KW"/>
</dbReference>
<dbReference type="InterPro" id="IPR018195">
    <property type="entry name" value="Transferrin_Fe_BS"/>
</dbReference>
<keyword evidence="7 10" id="KW-0408">Iron</keyword>
<dbReference type="PRINTS" id="PR00422">
    <property type="entry name" value="TRANSFERRIN"/>
</dbReference>
<keyword evidence="6" id="KW-0677">Repeat</keyword>
<evidence type="ECO:0000256" key="14">
    <source>
        <dbReference type="SAM" id="SignalP"/>
    </source>
</evidence>
<feature type="binding site" evidence="11">
    <location>
        <position position="479"/>
    </location>
    <ligand>
        <name>hydrogencarbonate</name>
        <dbReference type="ChEBI" id="CHEBI:17544"/>
        <label>1</label>
    </ligand>
</feature>
<feature type="disulfide bond" evidence="13">
    <location>
        <begin position="26"/>
        <end position="66"/>
    </location>
</feature>
<dbReference type="SUPFAM" id="SSF53850">
    <property type="entry name" value="Periplasmic binding protein-like II"/>
    <property type="match status" value="2"/>
</dbReference>
<feature type="disulfide bond" evidence="13">
    <location>
        <begin position="512"/>
        <end position="526"/>
    </location>
</feature>
<keyword evidence="8 10" id="KW-0406">Ion transport</keyword>
<dbReference type="PROSITE" id="PS00205">
    <property type="entry name" value="TRANSFERRIN_LIKE_1"/>
    <property type="match status" value="1"/>
</dbReference>
<organism evidence="16 17">
    <name type="scientific">Podarcis lilfordi</name>
    <name type="common">Lilford's wall lizard</name>
    <dbReference type="NCBI Taxonomy" id="74358"/>
    <lineage>
        <taxon>Eukaryota</taxon>
        <taxon>Metazoa</taxon>
        <taxon>Chordata</taxon>
        <taxon>Craniata</taxon>
        <taxon>Vertebrata</taxon>
        <taxon>Euteleostomi</taxon>
        <taxon>Lepidosauria</taxon>
        <taxon>Squamata</taxon>
        <taxon>Bifurcata</taxon>
        <taxon>Unidentata</taxon>
        <taxon>Episquamata</taxon>
        <taxon>Laterata</taxon>
        <taxon>Lacertibaenia</taxon>
        <taxon>Lacertidae</taxon>
        <taxon>Podarcis</taxon>
    </lineage>
</organism>
<feature type="binding site" evidence="12">
    <location>
        <position position="273"/>
    </location>
    <ligand>
        <name>Fe(3+)</name>
        <dbReference type="ChEBI" id="CHEBI:29034"/>
        <label>1</label>
    </ligand>
</feature>
<dbReference type="GO" id="GO:0005886">
    <property type="term" value="C:plasma membrane"/>
    <property type="evidence" value="ECO:0007669"/>
    <property type="project" value="TreeGrafter"/>
</dbReference>
<dbReference type="SMART" id="SM00094">
    <property type="entry name" value="TR_FER"/>
    <property type="match status" value="2"/>
</dbReference>
<keyword evidence="14" id="KW-0732">Signal</keyword>
<keyword evidence="9 13" id="KW-1015">Disulfide bond</keyword>
<gene>
    <name evidence="16" type="ORF">PODLI_1B019494</name>
</gene>
<name>A0AA35P8D6_9SAUR</name>
<feature type="disulfide bond" evidence="13">
    <location>
        <begin position="138"/>
        <end position="220"/>
    </location>
</feature>
<reference evidence="16" key="1">
    <citation type="submission" date="2022-12" db="EMBL/GenBank/DDBJ databases">
        <authorList>
            <person name="Alioto T."/>
            <person name="Alioto T."/>
            <person name="Gomez Garrido J."/>
        </authorList>
    </citation>
    <scope>NUCLEOTIDE SEQUENCE</scope>
</reference>
<dbReference type="EMBL" id="OX395130">
    <property type="protein sequence ID" value="CAI5775432.1"/>
    <property type="molecule type" value="Genomic_DNA"/>
</dbReference>
<dbReference type="GO" id="GO:0055037">
    <property type="term" value="C:recycling endosome"/>
    <property type="evidence" value="ECO:0007669"/>
    <property type="project" value="TreeGrafter"/>
</dbReference>
<feature type="binding site" evidence="12">
    <location>
        <position position="81"/>
    </location>
    <ligand>
        <name>Fe(3+)</name>
        <dbReference type="ChEBI" id="CHEBI:29034"/>
        <label>1</label>
    </ligand>
</feature>
<protein>
    <submittedName>
        <fullName evidence="16">Ovotransferrinovotransferrin-like</fullName>
    </submittedName>
</protein>
<dbReference type="Pfam" id="PF00405">
    <property type="entry name" value="Transferrin"/>
    <property type="match status" value="2"/>
</dbReference>
<dbReference type="InterPro" id="IPR001156">
    <property type="entry name" value="Transferrin-like_dom"/>
</dbReference>
<keyword evidence="2 10" id="KW-0813">Transport</keyword>